<evidence type="ECO:0000313" key="8">
    <source>
        <dbReference type="Proteomes" id="UP001168146"/>
    </source>
</evidence>
<sequence>MTVPNCFEFLAFPMGQDVGYGIPPQTLFLTVKAVGADVQRSWSFQPLSVLLHTALYLVIHDIYFYEVHSSAHKFRFLYHYFHAVHHEFSYAMNCYIVGYAEISENFVQVGVPWILWTWIAGANWWNWLLPLSLIVFTTLVGHSGYKMSWEIAVFHPLVLPFVLMTGSSMLTPGDHQMQ</sequence>
<dbReference type="GO" id="GO:0005506">
    <property type="term" value="F:iron ion binding"/>
    <property type="evidence" value="ECO:0007669"/>
    <property type="project" value="InterPro"/>
</dbReference>
<dbReference type="GO" id="GO:0016491">
    <property type="term" value="F:oxidoreductase activity"/>
    <property type="evidence" value="ECO:0007669"/>
    <property type="project" value="InterPro"/>
</dbReference>
<proteinExistence type="predicted"/>
<dbReference type="AlphaFoldDB" id="A0AAN6F3S4"/>
<dbReference type="GO" id="GO:0008610">
    <property type="term" value="P:lipid biosynthetic process"/>
    <property type="evidence" value="ECO:0007669"/>
    <property type="project" value="InterPro"/>
</dbReference>
<dbReference type="InterPro" id="IPR050307">
    <property type="entry name" value="Sterol_Desaturase_Related"/>
</dbReference>
<evidence type="ECO:0000256" key="1">
    <source>
        <dbReference type="ARBA" id="ARBA00004370"/>
    </source>
</evidence>
<dbReference type="GO" id="GO:0016020">
    <property type="term" value="C:membrane"/>
    <property type="evidence" value="ECO:0007669"/>
    <property type="project" value="UniProtKB-SubCell"/>
</dbReference>
<keyword evidence="3 5" id="KW-1133">Transmembrane helix</keyword>
<comment type="subcellular location">
    <subcellularLocation>
        <location evidence="1">Membrane</location>
    </subcellularLocation>
</comment>
<comment type="caution">
    <text evidence="7">The sequence shown here is derived from an EMBL/GenBank/DDBJ whole genome shotgun (WGS) entry which is preliminary data.</text>
</comment>
<keyword evidence="2 5" id="KW-0812">Transmembrane</keyword>
<feature type="transmembrane region" description="Helical" evidence="5">
    <location>
        <begin position="124"/>
        <end position="145"/>
    </location>
</feature>
<dbReference type="PANTHER" id="PTHR11863">
    <property type="entry name" value="STEROL DESATURASE"/>
    <property type="match status" value="1"/>
</dbReference>
<organism evidence="7 8">
    <name type="scientific">Friedmanniomyces endolithicus</name>
    <dbReference type="NCBI Taxonomy" id="329885"/>
    <lineage>
        <taxon>Eukaryota</taxon>
        <taxon>Fungi</taxon>
        <taxon>Dikarya</taxon>
        <taxon>Ascomycota</taxon>
        <taxon>Pezizomycotina</taxon>
        <taxon>Dothideomycetes</taxon>
        <taxon>Dothideomycetidae</taxon>
        <taxon>Mycosphaerellales</taxon>
        <taxon>Teratosphaeriaceae</taxon>
        <taxon>Friedmanniomyces</taxon>
    </lineage>
</organism>
<dbReference type="Pfam" id="PF04116">
    <property type="entry name" value="FA_hydroxylase"/>
    <property type="match status" value="1"/>
</dbReference>
<reference evidence="7" key="1">
    <citation type="submission" date="2021-12" db="EMBL/GenBank/DDBJ databases">
        <title>Black yeast isolated from Biological Soil Crust.</title>
        <authorList>
            <person name="Kurbessoian T."/>
        </authorList>
    </citation>
    <scope>NUCLEOTIDE SEQUENCE</scope>
    <source>
        <strain evidence="7">CCFEE 5208</strain>
    </source>
</reference>
<name>A0AAN6F3S4_9PEZI</name>
<dbReference type="EMBL" id="JASUXU010000158">
    <property type="protein sequence ID" value="KAK0303103.1"/>
    <property type="molecule type" value="Genomic_DNA"/>
</dbReference>
<keyword evidence="4 5" id="KW-0472">Membrane</keyword>
<evidence type="ECO:0000256" key="5">
    <source>
        <dbReference type="SAM" id="Phobius"/>
    </source>
</evidence>
<evidence type="ECO:0000256" key="4">
    <source>
        <dbReference type="ARBA" id="ARBA00023136"/>
    </source>
</evidence>
<gene>
    <name evidence="7" type="ORF">LTR82_017653</name>
</gene>
<dbReference type="InterPro" id="IPR006694">
    <property type="entry name" value="Fatty_acid_hydroxylase"/>
</dbReference>
<evidence type="ECO:0000313" key="7">
    <source>
        <dbReference type="EMBL" id="KAK0303103.1"/>
    </source>
</evidence>
<dbReference type="Proteomes" id="UP001168146">
    <property type="component" value="Unassembled WGS sequence"/>
</dbReference>
<protein>
    <recommendedName>
        <fullName evidence="6">Fatty acid hydroxylase domain-containing protein</fullName>
    </recommendedName>
</protein>
<evidence type="ECO:0000259" key="6">
    <source>
        <dbReference type="Pfam" id="PF04116"/>
    </source>
</evidence>
<feature type="transmembrane region" description="Helical" evidence="5">
    <location>
        <begin position="47"/>
        <end position="65"/>
    </location>
</feature>
<evidence type="ECO:0000256" key="3">
    <source>
        <dbReference type="ARBA" id="ARBA00022989"/>
    </source>
</evidence>
<feature type="transmembrane region" description="Helical" evidence="5">
    <location>
        <begin position="151"/>
        <end position="170"/>
    </location>
</feature>
<feature type="domain" description="Fatty acid hydroxylase" evidence="6">
    <location>
        <begin position="54"/>
        <end position="151"/>
    </location>
</feature>
<evidence type="ECO:0000256" key="2">
    <source>
        <dbReference type="ARBA" id="ARBA00022692"/>
    </source>
</evidence>
<accession>A0AAN6F3S4</accession>